<dbReference type="CDD" id="cd05300">
    <property type="entry name" value="2-Hacid_dh_1"/>
    <property type="match status" value="1"/>
</dbReference>
<dbReference type="SUPFAM" id="SSF51735">
    <property type="entry name" value="NAD(P)-binding Rossmann-fold domains"/>
    <property type="match status" value="1"/>
</dbReference>
<dbReference type="Gene3D" id="3.40.50.720">
    <property type="entry name" value="NAD(P)-binding Rossmann-like Domain"/>
    <property type="match status" value="2"/>
</dbReference>
<dbReference type="InterPro" id="IPR036291">
    <property type="entry name" value="NAD(P)-bd_dom_sf"/>
</dbReference>
<name>A0A0H4I2C9_9GAMM</name>
<keyword evidence="2" id="KW-0520">NAD</keyword>
<feature type="domain" description="D-isomer specific 2-hydroxyacid dehydrogenase NAD-binding" evidence="3">
    <location>
        <begin position="125"/>
        <end position="297"/>
    </location>
</feature>
<protein>
    <submittedName>
        <fullName evidence="4">Hydroxyacid dehydrogenase</fullName>
    </submittedName>
</protein>
<dbReference type="PATRIC" id="fig|330734.3.peg.2603"/>
<dbReference type="GO" id="GO:0016616">
    <property type="term" value="F:oxidoreductase activity, acting on the CH-OH group of donors, NAD or NADP as acceptor"/>
    <property type="evidence" value="ECO:0007669"/>
    <property type="project" value="InterPro"/>
</dbReference>
<evidence type="ECO:0000313" key="4">
    <source>
        <dbReference type="EMBL" id="AKO53114.1"/>
    </source>
</evidence>
<dbReference type="SUPFAM" id="SSF52283">
    <property type="entry name" value="Formate/glycerate dehydrogenase catalytic domain-like"/>
    <property type="match status" value="1"/>
</dbReference>
<dbReference type="EMBL" id="CP011494">
    <property type="protein sequence ID" value="AKO53114.1"/>
    <property type="molecule type" value="Genomic_DNA"/>
</dbReference>
<accession>A0A0H4I2C9</accession>
<dbReference type="GO" id="GO:0051287">
    <property type="term" value="F:NAD binding"/>
    <property type="evidence" value="ECO:0007669"/>
    <property type="project" value="InterPro"/>
</dbReference>
<evidence type="ECO:0000256" key="2">
    <source>
        <dbReference type="ARBA" id="ARBA00023027"/>
    </source>
</evidence>
<evidence type="ECO:0000256" key="1">
    <source>
        <dbReference type="ARBA" id="ARBA00023002"/>
    </source>
</evidence>
<dbReference type="FunFam" id="3.40.50.720:FF:000363">
    <property type="entry name" value="D-isomer specific 2-hydroxyacid dehydrogenase"/>
    <property type="match status" value="1"/>
</dbReference>
<dbReference type="STRING" id="330734.ABA45_12420"/>
<sequence>MQAPGLKGKNTHGHTKKPVITILTAPGDPQPEGLHALRSRVEIRHAWDERTLKNTLPGTSVMLVTDFRTEALEAAWHCADELRWIHATSAGVDALMFPALVSSKVMVTNARGIFDRTIAEYVLCTILMFAKDFPASLRLQSAHRWQHRDTERAEGKHVLVVGAGSIGRQIARLTKAIGMNPHGIARSARSQDADFIAVHSNDQLHEQLGKADYVVIAAPLTPQTEGLFDSVAFAAMRKEARLINIGRGPIVKTDDLVAALEQGQIAGAALDVFEEEPLPADHPLWDRENVIMTAHMAGDFIGWRRALVDQFLQNFDRWHQNKEVFNRVDKGLGYAAKG</sequence>
<dbReference type="Proteomes" id="UP000036406">
    <property type="component" value="Chromosome"/>
</dbReference>
<dbReference type="KEGG" id="mpq:ABA45_12420"/>
<gene>
    <name evidence="4" type="ORF">ABA45_12420</name>
</gene>
<keyword evidence="1" id="KW-0560">Oxidoreductase</keyword>
<dbReference type="InterPro" id="IPR006140">
    <property type="entry name" value="D-isomer_DH_NAD-bd"/>
</dbReference>
<reference evidence="4 5" key="1">
    <citation type="submission" date="2015-05" db="EMBL/GenBank/DDBJ databases">
        <title>Complete genome of Marinobacter psychrophilus strain 20041T isolated from sea-ice of the Canadian Basin.</title>
        <authorList>
            <person name="Song L."/>
            <person name="Ren L."/>
            <person name="Yu Y."/>
            <person name="Wang X."/>
        </authorList>
    </citation>
    <scope>NUCLEOTIDE SEQUENCE [LARGE SCALE GENOMIC DNA]</scope>
    <source>
        <strain evidence="4 5">20041</strain>
    </source>
</reference>
<dbReference type="PANTHER" id="PTHR43333">
    <property type="entry name" value="2-HACID_DH_C DOMAIN-CONTAINING PROTEIN"/>
    <property type="match status" value="1"/>
</dbReference>
<organism evidence="4 5">
    <name type="scientific">Marinobacter psychrophilus</name>
    <dbReference type="NCBI Taxonomy" id="330734"/>
    <lineage>
        <taxon>Bacteria</taxon>
        <taxon>Pseudomonadati</taxon>
        <taxon>Pseudomonadota</taxon>
        <taxon>Gammaproteobacteria</taxon>
        <taxon>Pseudomonadales</taxon>
        <taxon>Marinobacteraceae</taxon>
        <taxon>Marinobacter</taxon>
    </lineage>
</organism>
<dbReference type="PANTHER" id="PTHR43333:SF1">
    <property type="entry name" value="D-ISOMER SPECIFIC 2-HYDROXYACID DEHYDROGENASE NAD-BINDING DOMAIN-CONTAINING PROTEIN"/>
    <property type="match status" value="1"/>
</dbReference>
<evidence type="ECO:0000259" key="3">
    <source>
        <dbReference type="Pfam" id="PF02826"/>
    </source>
</evidence>
<keyword evidence="5" id="KW-1185">Reference proteome</keyword>
<proteinExistence type="predicted"/>
<evidence type="ECO:0000313" key="5">
    <source>
        <dbReference type="Proteomes" id="UP000036406"/>
    </source>
</evidence>
<dbReference type="AlphaFoldDB" id="A0A0H4I2C9"/>
<dbReference type="RefSeq" id="WP_048386560.1">
    <property type="nucleotide sequence ID" value="NZ_CP011494.1"/>
</dbReference>
<dbReference type="Pfam" id="PF02826">
    <property type="entry name" value="2-Hacid_dh_C"/>
    <property type="match status" value="1"/>
</dbReference>